<dbReference type="RefSeq" id="WP_345074767.1">
    <property type="nucleotide sequence ID" value="NZ_BAABDJ010000038.1"/>
</dbReference>
<dbReference type="Proteomes" id="UP001500567">
    <property type="component" value="Unassembled WGS sequence"/>
</dbReference>
<sequence>MALNPTDGEFIDLDVAVRNTRRYRAQPGATAFKAQFFGKDRINALLNEPGCVGIRIYNSVDALGRKGFVLVGAKADESDLYLEPNQLLATGPACPPCCAPGSPLNE</sequence>
<gene>
    <name evidence="1" type="ORF">GCM10022408_34720</name>
</gene>
<evidence type="ECO:0000313" key="1">
    <source>
        <dbReference type="EMBL" id="GAA4018071.1"/>
    </source>
</evidence>
<organism evidence="1 2">
    <name type="scientific">Hymenobacter fastidiosus</name>
    <dbReference type="NCBI Taxonomy" id="486264"/>
    <lineage>
        <taxon>Bacteria</taxon>
        <taxon>Pseudomonadati</taxon>
        <taxon>Bacteroidota</taxon>
        <taxon>Cytophagia</taxon>
        <taxon>Cytophagales</taxon>
        <taxon>Hymenobacteraceae</taxon>
        <taxon>Hymenobacter</taxon>
    </lineage>
</organism>
<proteinExistence type="predicted"/>
<reference evidence="2" key="1">
    <citation type="journal article" date="2019" name="Int. J. Syst. Evol. Microbiol.">
        <title>The Global Catalogue of Microorganisms (GCM) 10K type strain sequencing project: providing services to taxonomists for standard genome sequencing and annotation.</title>
        <authorList>
            <consortium name="The Broad Institute Genomics Platform"/>
            <consortium name="The Broad Institute Genome Sequencing Center for Infectious Disease"/>
            <person name="Wu L."/>
            <person name="Ma J."/>
        </authorList>
    </citation>
    <scope>NUCLEOTIDE SEQUENCE [LARGE SCALE GENOMIC DNA]</scope>
    <source>
        <strain evidence="2">JCM 17224</strain>
    </source>
</reference>
<keyword evidence="2" id="KW-1185">Reference proteome</keyword>
<comment type="caution">
    <text evidence="1">The sequence shown here is derived from an EMBL/GenBank/DDBJ whole genome shotgun (WGS) entry which is preliminary data.</text>
</comment>
<accession>A0ABP7SY25</accession>
<dbReference type="EMBL" id="BAABDJ010000038">
    <property type="protein sequence ID" value="GAA4018071.1"/>
    <property type="molecule type" value="Genomic_DNA"/>
</dbReference>
<evidence type="ECO:0000313" key="2">
    <source>
        <dbReference type="Proteomes" id="UP001500567"/>
    </source>
</evidence>
<protein>
    <submittedName>
        <fullName evidence="1">Uncharacterized protein</fullName>
    </submittedName>
</protein>
<name>A0ABP7SY25_9BACT</name>